<dbReference type="InterPro" id="IPR001660">
    <property type="entry name" value="SAM"/>
</dbReference>
<evidence type="ECO:0000256" key="2">
    <source>
        <dbReference type="ARBA" id="ARBA00022840"/>
    </source>
</evidence>
<feature type="compositionally biased region" description="Basic and acidic residues" evidence="3">
    <location>
        <begin position="67"/>
        <end position="76"/>
    </location>
</feature>
<dbReference type="InterPro" id="IPR027417">
    <property type="entry name" value="P-loop_NTPase"/>
</dbReference>
<dbReference type="SUPFAM" id="SSF48452">
    <property type="entry name" value="TPR-like"/>
    <property type="match status" value="2"/>
</dbReference>
<name>A0ABW0NHA5_9BURK</name>
<dbReference type="SMART" id="SM00044">
    <property type="entry name" value="CYCc"/>
    <property type="match status" value="1"/>
</dbReference>
<dbReference type="InterPro" id="IPR001054">
    <property type="entry name" value="A/G_cyclase"/>
</dbReference>
<dbReference type="EMBL" id="JBHSMF010000009">
    <property type="protein sequence ID" value="MFC5499435.1"/>
    <property type="molecule type" value="Genomic_DNA"/>
</dbReference>
<dbReference type="Gene3D" id="1.10.150.50">
    <property type="entry name" value="Transcription Factor, Ets-1"/>
    <property type="match status" value="1"/>
</dbReference>
<dbReference type="Pfam" id="PF00211">
    <property type="entry name" value="Guanylate_cyc"/>
    <property type="match status" value="1"/>
</dbReference>
<dbReference type="Pfam" id="PF13191">
    <property type="entry name" value="AAA_16"/>
    <property type="match status" value="1"/>
</dbReference>
<keyword evidence="7" id="KW-1185">Reference proteome</keyword>
<evidence type="ECO:0000313" key="7">
    <source>
        <dbReference type="Proteomes" id="UP001596037"/>
    </source>
</evidence>
<dbReference type="InterPro" id="IPR013761">
    <property type="entry name" value="SAM/pointed_sf"/>
</dbReference>
<reference evidence="7" key="1">
    <citation type="journal article" date="2019" name="Int. J. Syst. Evol. Microbiol.">
        <title>The Global Catalogue of Microorganisms (GCM) 10K type strain sequencing project: providing services to taxonomists for standard genome sequencing and annotation.</title>
        <authorList>
            <consortium name="The Broad Institute Genomics Platform"/>
            <consortium name="The Broad Institute Genome Sequencing Center for Infectious Disease"/>
            <person name="Wu L."/>
            <person name="Ma J."/>
        </authorList>
    </citation>
    <scope>NUCLEOTIDE SEQUENCE [LARGE SCALE GENOMIC DNA]</scope>
    <source>
        <strain evidence="7">CCUG 57401</strain>
    </source>
</reference>
<dbReference type="Gene3D" id="1.25.40.10">
    <property type="entry name" value="Tetratricopeptide repeat domain"/>
    <property type="match status" value="1"/>
</dbReference>
<dbReference type="SUPFAM" id="SSF47769">
    <property type="entry name" value="SAM/Pointed domain"/>
    <property type="match status" value="1"/>
</dbReference>
<dbReference type="SMART" id="SM00454">
    <property type="entry name" value="SAM"/>
    <property type="match status" value="1"/>
</dbReference>
<evidence type="ECO:0000259" key="4">
    <source>
        <dbReference type="PROSITE" id="PS50105"/>
    </source>
</evidence>
<feature type="domain" description="Guanylate cyclase" evidence="5">
    <location>
        <begin position="96"/>
        <end position="225"/>
    </location>
</feature>
<dbReference type="Pfam" id="PF00536">
    <property type="entry name" value="SAM_1"/>
    <property type="match status" value="1"/>
</dbReference>
<dbReference type="SUPFAM" id="SSF55073">
    <property type="entry name" value="Nucleotide cyclase"/>
    <property type="match status" value="1"/>
</dbReference>
<dbReference type="CDD" id="cd07302">
    <property type="entry name" value="CHD"/>
    <property type="match status" value="1"/>
</dbReference>
<keyword evidence="1" id="KW-0547">Nucleotide-binding</keyword>
<comment type="caution">
    <text evidence="6">The sequence shown here is derived from an EMBL/GenBank/DDBJ whole genome shotgun (WGS) entry which is preliminary data.</text>
</comment>
<feature type="region of interest" description="Disordered" evidence="3">
    <location>
        <begin position="67"/>
        <end position="91"/>
    </location>
</feature>
<feature type="domain" description="SAM" evidence="4">
    <location>
        <begin position="9"/>
        <end position="71"/>
    </location>
</feature>
<dbReference type="RefSeq" id="WP_376851658.1">
    <property type="nucleotide sequence ID" value="NZ_JBHSMF010000009.1"/>
</dbReference>
<dbReference type="InterPro" id="IPR041664">
    <property type="entry name" value="AAA_16"/>
</dbReference>
<protein>
    <submittedName>
        <fullName evidence="6">ATP-binding protein</fullName>
    </submittedName>
</protein>
<dbReference type="PANTHER" id="PTHR16305:SF28">
    <property type="entry name" value="GUANYLATE CYCLASE DOMAIN-CONTAINING PROTEIN"/>
    <property type="match status" value="1"/>
</dbReference>
<evidence type="ECO:0000256" key="1">
    <source>
        <dbReference type="ARBA" id="ARBA00022741"/>
    </source>
</evidence>
<dbReference type="PROSITE" id="PS50125">
    <property type="entry name" value="GUANYLATE_CYCLASE_2"/>
    <property type="match status" value="1"/>
</dbReference>
<gene>
    <name evidence="6" type="ORF">ACFPOE_17955</name>
</gene>
<evidence type="ECO:0000256" key="3">
    <source>
        <dbReference type="SAM" id="MobiDB-lite"/>
    </source>
</evidence>
<dbReference type="CDD" id="cd09487">
    <property type="entry name" value="SAM_superfamily"/>
    <property type="match status" value="1"/>
</dbReference>
<dbReference type="InterPro" id="IPR011990">
    <property type="entry name" value="TPR-like_helical_dom_sf"/>
</dbReference>
<dbReference type="SUPFAM" id="SSF52540">
    <property type="entry name" value="P-loop containing nucleoside triphosphate hydrolases"/>
    <property type="match status" value="1"/>
</dbReference>
<dbReference type="PANTHER" id="PTHR16305">
    <property type="entry name" value="TESTICULAR SOLUBLE ADENYLYL CYCLASE"/>
    <property type="match status" value="1"/>
</dbReference>
<dbReference type="Proteomes" id="UP001596037">
    <property type="component" value="Unassembled WGS sequence"/>
</dbReference>
<organism evidence="6 7">
    <name type="scientific">Caenimonas terrae</name>
    <dbReference type="NCBI Taxonomy" id="696074"/>
    <lineage>
        <taxon>Bacteria</taxon>
        <taxon>Pseudomonadati</taxon>
        <taxon>Pseudomonadota</taxon>
        <taxon>Betaproteobacteria</taxon>
        <taxon>Burkholderiales</taxon>
        <taxon>Comamonadaceae</taxon>
        <taxon>Caenimonas</taxon>
    </lineage>
</organism>
<sequence>MVAPGDKDKDKDKLARWLDTLGLAAHAETFHRNDVDLELLPTLSDADLKELGLSLGHRRMLLAALRDLQDGQDQRPPRRSQAAPPKSEQGERRQITVMFCDLVGSTELSGRLDLDDLRSLIHSYYSSCCTIIEEAGGFTARLVGDGILAYFGYPVAREDAAECAIRASLRIVEALASGRRDGGSQLDVHIGLATGMSVISDMVGSGFAERHAATGLTPNLAARIQALATAGSVVIADETRRLAGGLFMYADLGWHQLKGLDKPVRAWKVVGESLSGVRFDARRTEIFECLGRDAELAALQAGWERARGGQCSIVTLVGEAGIGKSRLLRTASERFARSSGLAALLQCSPNQASTPLHPLIAWIRQEARVGAGDGPDNLEQLGAWLGTAATELDLALVADLLGLRMPAARALPPMPPDRQRNLTREVLLRHLERHCEAAPVLFMLEDAHWMDGATADFLAALFGRMRHKPFMALVTSRPPGRRDWGETGVREIRLEPLQQADAQRLVHNVCHGHSLPPAVVSQILAKTDGIPLFIEELTATVLESRAASGGADAPAADAPLPALDIPSTLRDSLMARLDRLDDAKEVARMASALGREFSFPLLLRVTGQPPGVLAAALERLVKAQLLFRRGPQHAAEYVFKHALIQQAAYEGQLRSDRQALHARIVQAIEAHQPEVASREPGLMAHHCHEAALPEREVEYLYAAGLASTRMVAIAEALSYFSRAQELIAGLEPTPRNVGRHIDIILGLMEVGRFAILPSRLMELGALARQLSRIEGVSCDAATLSAILFQEARAHLYSSRYAEARRLFGEIRKLGRDTGAALIEMKPASALAMDLCCQGLFNEMLDFINESNVGHYKVAGSFIDYISGLGWIAYAACQMGPGDDGLRFADLSVREAELVQSPIYLGGARIWRSHALMAVRRLDEAVADARRCVELSRIHSVPYLDWHGLVFLALCLCRSGRFDQAGAALAEARALLARVAQGQWSLLDYLPAIEAEIACGRGDYARGIAAADEAIAVARALGGHFAEAIAWRARAVGAVMTGGDPQQAQAMFDQAVALFRQGGARAEEAFATLAWSHALQLSGHADRAQQSARAAQALARVQRLDLARCEFGAAAML</sequence>
<keyword evidence="2 6" id="KW-0067">ATP-binding</keyword>
<accession>A0ABW0NHA5</accession>
<evidence type="ECO:0000259" key="5">
    <source>
        <dbReference type="PROSITE" id="PS50125"/>
    </source>
</evidence>
<dbReference type="GO" id="GO:0005524">
    <property type="term" value="F:ATP binding"/>
    <property type="evidence" value="ECO:0007669"/>
    <property type="project" value="UniProtKB-KW"/>
</dbReference>
<dbReference type="PROSITE" id="PS50105">
    <property type="entry name" value="SAM_DOMAIN"/>
    <property type="match status" value="1"/>
</dbReference>
<dbReference type="InterPro" id="IPR029787">
    <property type="entry name" value="Nucleotide_cyclase"/>
</dbReference>
<evidence type="ECO:0000313" key="6">
    <source>
        <dbReference type="EMBL" id="MFC5499435.1"/>
    </source>
</evidence>
<proteinExistence type="predicted"/>
<dbReference type="Gene3D" id="3.30.70.1230">
    <property type="entry name" value="Nucleotide cyclase"/>
    <property type="match status" value="1"/>
</dbReference>